<reference evidence="2 3" key="1">
    <citation type="submission" date="2018-06" db="EMBL/GenBank/DDBJ databases">
        <authorList>
            <consortium name="Pathogen Informatics"/>
            <person name="Doyle S."/>
        </authorList>
    </citation>
    <scope>NUCLEOTIDE SEQUENCE [LARGE SCALE GENOMIC DNA]</scope>
    <source>
        <strain evidence="2 3">NCTC10738</strain>
    </source>
</reference>
<gene>
    <name evidence="2" type="ORF">NCTC10738_03654</name>
    <name evidence="1" type="ORF">TUM17379_23780</name>
</gene>
<reference evidence="1" key="2">
    <citation type="submission" date="2021-05" db="EMBL/GenBank/DDBJ databases">
        <title>Molecular characterization for Shewanella algae harboring chromosomal blaOXA-55-like strains isolated from clinical and environment sample.</title>
        <authorList>
            <person name="Ohama Y."/>
            <person name="Aoki K."/>
            <person name="Harada S."/>
            <person name="Moriya K."/>
            <person name="Ishii Y."/>
            <person name="Tateda K."/>
        </authorList>
    </citation>
    <scope>NUCLEOTIDE SEQUENCE</scope>
    <source>
        <strain evidence="1">TUM17379</strain>
    </source>
</reference>
<accession>A0A380BNZ3</accession>
<proteinExistence type="predicted"/>
<dbReference type="AlphaFoldDB" id="A0A2T3GYW9"/>
<dbReference type="KEGG" id="salg:BS332_19325"/>
<evidence type="ECO:0000313" key="3">
    <source>
        <dbReference type="Proteomes" id="UP000254069"/>
    </source>
</evidence>
<keyword evidence="3" id="KW-1185">Reference proteome</keyword>
<sequence length="71" mass="8491">MEFYFRLNLSYQDFLPYYQGIAENVEVREKGGKILWINGRRLRPFLTADGIHGEFHLRLDRDGKFISLKQL</sequence>
<dbReference type="GeneID" id="93809480"/>
<evidence type="ECO:0000313" key="1">
    <source>
        <dbReference type="EMBL" id="BCV45360.1"/>
    </source>
</evidence>
<dbReference type="Proteomes" id="UP000825078">
    <property type="component" value="Chromosome"/>
</dbReference>
<name>A0A2T3GYW9_9GAMM</name>
<dbReference type="RefSeq" id="WP_025011156.1">
    <property type="nucleotide sequence ID" value="NZ_AP024609.1"/>
</dbReference>
<dbReference type="STRING" id="38313.GCA_000947195_02437"/>
<dbReference type="InterPro" id="IPR021363">
    <property type="entry name" value="DUF2835"/>
</dbReference>
<dbReference type="EMBL" id="AP024613">
    <property type="protein sequence ID" value="BCV45360.1"/>
    <property type="molecule type" value="Genomic_DNA"/>
</dbReference>
<protein>
    <submittedName>
        <fullName evidence="2">Protein of uncharacterized function (DUF2835)</fullName>
    </submittedName>
</protein>
<accession>A0A2T3GYW9</accession>
<dbReference type="Proteomes" id="UP000254069">
    <property type="component" value="Unassembled WGS sequence"/>
</dbReference>
<dbReference type="Pfam" id="PF11197">
    <property type="entry name" value="DUF2835"/>
    <property type="match status" value="1"/>
</dbReference>
<evidence type="ECO:0000313" key="2">
    <source>
        <dbReference type="EMBL" id="SUJ04326.1"/>
    </source>
</evidence>
<dbReference type="EMBL" id="UGYO01000002">
    <property type="protein sequence ID" value="SUJ04326.1"/>
    <property type="molecule type" value="Genomic_DNA"/>
</dbReference>
<organism evidence="2 3">
    <name type="scientific">Shewanella algae</name>
    <dbReference type="NCBI Taxonomy" id="38313"/>
    <lineage>
        <taxon>Bacteria</taxon>
        <taxon>Pseudomonadati</taxon>
        <taxon>Pseudomonadota</taxon>
        <taxon>Gammaproteobacteria</taxon>
        <taxon>Alteromonadales</taxon>
        <taxon>Shewanellaceae</taxon>
        <taxon>Shewanella</taxon>
    </lineage>
</organism>